<gene>
    <name evidence="1" type="ORF">GCM10011333_21640</name>
</gene>
<evidence type="ECO:0008006" key="3">
    <source>
        <dbReference type="Google" id="ProtNLM"/>
    </source>
</evidence>
<reference evidence="1" key="1">
    <citation type="journal article" date="2014" name="Int. J. Syst. Evol. Microbiol.">
        <title>Complete genome sequence of Corynebacterium casei LMG S-19264T (=DSM 44701T), isolated from a smear-ripened cheese.</title>
        <authorList>
            <consortium name="US DOE Joint Genome Institute (JGI-PGF)"/>
            <person name="Walter F."/>
            <person name="Albersmeier A."/>
            <person name="Kalinowski J."/>
            <person name="Ruckert C."/>
        </authorList>
    </citation>
    <scope>NUCLEOTIDE SEQUENCE</scope>
    <source>
        <strain evidence="1">CGMCC 1.12785</strain>
    </source>
</reference>
<dbReference type="AlphaFoldDB" id="A0A8J2XIY9"/>
<comment type="caution">
    <text evidence="1">The sequence shown here is derived from an EMBL/GenBank/DDBJ whole genome shotgun (WGS) entry which is preliminary data.</text>
</comment>
<evidence type="ECO:0000313" key="2">
    <source>
        <dbReference type="Proteomes" id="UP000616114"/>
    </source>
</evidence>
<name>A0A8J2XIY9_9MICO</name>
<reference evidence="1" key="2">
    <citation type="submission" date="2020-09" db="EMBL/GenBank/DDBJ databases">
        <authorList>
            <person name="Sun Q."/>
            <person name="Zhou Y."/>
        </authorList>
    </citation>
    <scope>NUCLEOTIDE SEQUENCE</scope>
    <source>
        <strain evidence="1">CGMCC 1.12785</strain>
    </source>
</reference>
<dbReference type="Pfam" id="PF10698">
    <property type="entry name" value="DUF2505"/>
    <property type="match status" value="1"/>
</dbReference>
<dbReference type="RefSeq" id="WP_188550908.1">
    <property type="nucleotide sequence ID" value="NZ_BMFY01000009.1"/>
</dbReference>
<keyword evidence="2" id="KW-1185">Reference proteome</keyword>
<dbReference type="EMBL" id="BMFY01000009">
    <property type="protein sequence ID" value="GGA18270.1"/>
    <property type="molecule type" value="Genomic_DNA"/>
</dbReference>
<evidence type="ECO:0000313" key="1">
    <source>
        <dbReference type="EMBL" id="GGA18270.1"/>
    </source>
</evidence>
<organism evidence="1 2">
    <name type="scientific">Sediminivirga luteola</name>
    <dbReference type="NCBI Taxonomy" id="1774748"/>
    <lineage>
        <taxon>Bacteria</taxon>
        <taxon>Bacillati</taxon>
        <taxon>Actinomycetota</taxon>
        <taxon>Actinomycetes</taxon>
        <taxon>Micrococcales</taxon>
        <taxon>Brevibacteriaceae</taxon>
        <taxon>Sediminivirga</taxon>
    </lineage>
</organism>
<dbReference type="Proteomes" id="UP000616114">
    <property type="component" value="Unassembled WGS sequence"/>
</dbReference>
<sequence>MPTSFTLTRRVPLAPAALLARLASPEAWPEGSAVTHAGDAAAPSAQAPLRIEATVPLPQDRIPGAVSGFLPAEPVIVQHWVFGSAAEGTMNAQIPGAPAGLDATLTLAPVAEQPDQHGQPATEVQAAVTVSCQVPLFGARIEEAMKPVVADQVDAQLARLG</sequence>
<proteinExistence type="predicted"/>
<dbReference type="InterPro" id="IPR019639">
    <property type="entry name" value="DUF2505"/>
</dbReference>
<accession>A0A8J2XIY9</accession>
<protein>
    <recommendedName>
        <fullName evidence="3">DUF2505 domain-containing protein</fullName>
    </recommendedName>
</protein>